<sequence length="271" mass="29799">MAPQAIAQRPQQLIKLPLPDLAGGPGNTKSCALHKYFVGSMEEWPNFVEEARAAVQLAGITGDTPVISWTSRVAATEANINAEHVVVGAESGVQGRVQQNIGQAMGAICKSINIDMRFADYKAAAAPWIDRKVPDMICMTTAGHLRIVGEIKTPWVKAHKLARLFTLARAKVQQLFGQIAEYMMLANMRYGFLTTYEETIFFRQILSNGSWGLQYSKPIKSSTAAQEAPTGDYEDRVSVRECFLHLIQLADTNHIAGSPLPMAQWVRATPI</sequence>
<dbReference type="AlphaFoldDB" id="A0A5N6IHX6"/>
<dbReference type="GeneID" id="43672528"/>
<dbReference type="EMBL" id="ML736806">
    <property type="protein sequence ID" value="KAE8401037.1"/>
    <property type="molecule type" value="Genomic_DNA"/>
</dbReference>
<evidence type="ECO:0000313" key="1">
    <source>
        <dbReference type="EMBL" id="KAE8401037.1"/>
    </source>
</evidence>
<dbReference type="OrthoDB" id="2156052at2759"/>
<accession>A0A5N6IHX6</accession>
<gene>
    <name evidence="1" type="ORF">BDV37DRAFT_286010</name>
</gene>
<evidence type="ECO:0000313" key="2">
    <source>
        <dbReference type="Proteomes" id="UP000325579"/>
    </source>
</evidence>
<protein>
    <submittedName>
        <fullName evidence="1">Uncharacterized protein</fullName>
    </submittedName>
</protein>
<organism evidence="1 2">
    <name type="scientific">Aspergillus pseudonomiae</name>
    <dbReference type="NCBI Taxonomy" id="1506151"/>
    <lineage>
        <taxon>Eukaryota</taxon>
        <taxon>Fungi</taxon>
        <taxon>Dikarya</taxon>
        <taxon>Ascomycota</taxon>
        <taxon>Pezizomycotina</taxon>
        <taxon>Eurotiomycetes</taxon>
        <taxon>Eurotiomycetidae</taxon>
        <taxon>Eurotiales</taxon>
        <taxon>Aspergillaceae</taxon>
        <taxon>Aspergillus</taxon>
        <taxon>Aspergillus subgen. Circumdati</taxon>
    </lineage>
</organism>
<dbReference type="Proteomes" id="UP000325579">
    <property type="component" value="Unassembled WGS sequence"/>
</dbReference>
<accession>A0A5N7D4H6</accession>
<name>A0A5N6IHX6_9EURO</name>
<reference evidence="1 2" key="1">
    <citation type="submission" date="2019-04" db="EMBL/GenBank/DDBJ databases">
        <authorList>
            <consortium name="DOE Joint Genome Institute"/>
            <person name="Mondo S."/>
            <person name="Kjaerbolling I."/>
            <person name="Vesth T."/>
            <person name="Frisvad J.C."/>
            <person name="Nybo J.L."/>
            <person name="Theobald S."/>
            <person name="Kildgaard S."/>
            <person name="Isbrandt T."/>
            <person name="Kuo A."/>
            <person name="Sato A."/>
            <person name="Lyhne E.K."/>
            <person name="Kogle M.E."/>
            <person name="Wiebenga A."/>
            <person name="Kun R.S."/>
            <person name="Lubbers R.J."/>
            <person name="Makela M.R."/>
            <person name="Barry K."/>
            <person name="Chovatia M."/>
            <person name="Clum A."/>
            <person name="Daum C."/>
            <person name="Haridas S."/>
            <person name="He G."/>
            <person name="LaButti K."/>
            <person name="Lipzen A."/>
            <person name="Riley R."/>
            <person name="Salamov A."/>
            <person name="Simmons B.A."/>
            <person name="Magnuson J.K."/>
            <person name="Henrissat B."/>
            <person name="Mortensen U.H."/>
            <person name="Larsen T.O."/>
            <person name="Devries R.P."/>
            <person name="Grigoriev I.V."/>
            <person name="Machida M."/>
            <person name="Baker S.E."/>
            <person name="Andersen M.R."/>
            <person name="Cantor M.N."/>
            <person name="Hua S.X."/>
        </authorList>
    </citation>
    <scope>NUCLEOTIDE SEQUENCE [LARGE SCALE GENOMIC DNA]</scope>
    <source>
        <strain evidence="1 2">CBS 119388</strain>
    </source>
</reference>
<keyword evidence="2" id="KW-1185">Reference proteome</keyword>
<dbReference type="RefSeq" id="XP_031938356.1">
    <property type="nucleotide sequence ID" value="XM_032087837.1"/>
</dbReference>
<proteinExistence type="predicted"/>